<gene>
    <name evidence="1" type="ORF">BRO54_3612</name>
</gene>
<dbReference type="EMBL" id="MQMG01000071">
    <property type="protein sequence ID" value="OKO88556.1"/>
    <property type="molecule type" value="Genomic_DNA"/>
</dbReference>
<reference evidence="2" key="2">
    <citation type="submission" date="2017-01" db="EMBL/GenBank/DDBJ databases">
        <title>Genome sequencing and annotation of Geobacillus sp. 1017, a Hydrocarbon-Oxidizing Thermophilic Bacterium Isolated from a Heavy Oil Reservoir (China).</title>
        <authorList>
            <person name="Kadnikov V.V."/>
            <person name="Mardanov A.V."/>
            <person name="Poltaraus A.B."/>
            <person name="Sokolova D.S."/>
            <person name="Semenova E.M."/>
            <person name="Ravin N.V."/>
            <person name="Tourova T.P."/>
            <person name="Nazina T.N."/>
        </authorList>
    </citation>
    <scope>NUCLEOTIDE SEQUENCE [LARGE SCALE GENOMIC DNA]</scope>
    <source>
        <strain evidence="2">1017</strain>
    </source>
</reference>
<organism evidence="1 2">
    <name type="scientific">Geobacillus proteiniphilus</name>
    <dbReference type="NCBI Taxonomy" id="860353"/>
    <lineage>
        <taxon>Bacteria</taxon>
        <taxon>Bacillati</taxon>
        <taxon>Bacillota</taxon>
        <taxon>Bacilli</taxon>
        <taxon>Bacillales</taxon>
        <taxon>Anoxybacillaceae</taxon>
        <taxon>Geobacillus</taxon>
    </lineage>
</organism>
<protein>
    <submittedName>
        <fullName evidence="1">Uncharacterized protein</fullName>
    </submittedName>
</protein>
<name>A0A1Q5SKW7_9BACL</name>
<evidence type="ECO:0000313" key="2">
    <source>
        <dbReference type="Proteomes" id="UP000186030"/>
    </source>
</evidence>
<comment type="caution">
    <text evidence="1">The sequence shown here is derived from an EMBL/GenBank/DDBJ whole genome shotgun (WGS) entry which is preliminary data.</text>
</comment>
<accession>A0A1Q5SKW7</accession>
<dbReference type="Proteomes" id="UP000186030">
    <property type="component" value="Unassembled WGS sequence"/>
</dbReference>
<proteinExistence type="predicted"/>
<reference evidence="1 2" key="1">
    <citation type="submission" date="2016-11" db="EMBL/GenBank/DDBJ databases">
        <authorList>
            <person name="Kadnikov V."/>
            <person name="Nazina T."/>
        </authorList>
    </citation>
    <scope>NUCLEOTIDE SEQUENCE [LARGE SCALE GENOMIC DNA]</scope>
    <source>
        <strain evidence="1 2">1017</strain>
    </source>
</reference>
<evidence type="ECO:0000313" key="1">
    <source>
        <dbReference type="EMBL" id="OKO88556.1"/>
    </source>
</evidence>
<sequence>MFGGNKKAPKMVLFSYPFLNAFNTARTIPPKNLGSLIV</sequence>
<dbReference type="AlphaFoldDB" id="A0A1Q5SKW7"/>